<comment type="similarity">
    <text evidence="1">Belongs to the DNA/RNA non-specific endonuclease family.</text>
</comment>
<dbReference type="InterPro" id="IPR044925">
    <property type="entry name" value="His-Me_finger_sf"/>
</dbReference>
<dbReference type="GO" id="GO:0005634">
    <property type="term" value="C:nucleus"/>
    <property type="evidence" value="ECO:0007669"/>
    <property type="project" value="TreeGrafter"/>
</dbReference>
<dbReference type="SMART" id="SM00892">
    <property type="entry name" value="Endonuclease_NS"/>
    <property type="match status" value="1"/>
</dbReference>
<evidence type="ECO:0000313" key="6">
    <source>
        <dbReference type="EMBL" id="KAJ3656585.1"/>
    </source>
</evidence>
<dbReference type="EMBL" id="JALNTZ010000004">
    <property type="protein sequence ID" value="KAJ3656585.1"/>
    <property type="molecule type" value="Genomic_DNA"/>
</dbReference>
<keyword evidence="4" id="KW-0732">Signal</keyword>
<dbReference type="InterPro" id="IPR001604">
    <property type="entry name" value="Endo_G_ENPP1-like_dom"/>
</dbReference>
<keyword evidence="3" id="KW-0378">Hydrolase</keyword>
<evidence type="ECO:0000256" key="4">
    <source>
        <dbReference type="SAM" id="SignalP"/>
    </source>
</evidence>
<reference evidence="6" key="1">
    <citation type="journal article" date="2023" name="G3 (Bethesda)">
        <title>Whole genome assemblies of Zophobas morio and Tenebrio molitor.</title>
        <authorList>
            <person name="Kaur S."/>
            <person name="Stinson S.A."/>
            <person name="diCenzo G.C."/>
        </authorList>
    </citation>
    <scope>NUCLEOTIDE SEQUENCE</scope>
    <source>
        <strain evidence="6">QUZm001</strain>
    </source>
</reference>
<evidence type="ECO:0000259" key="5">
    <source>
        <dbReference type="SMART" id="SM00892"/>
    </source>
</evidence>
<dbReference type="Proteomes" id="UP001168821">
    <property type="component" value="Unassembled WGS sequence"/>
</dbReference>
<dbReference type="GO" id="GO:0006309">
    <property type="term" value="P:apoptotic DNA fragmentation"/>
    <property type="evidence" value="ECO:0007669"/>
    <property type="project" value="TreeGrafter"/>
</dbReference>
<dbReference type="GO" id="GO:0004521">
    <property type="term" value="F:RNA endonuclease activity"/>
    <property type="evidence" value="ECO:0007669"/>
    <property type="project" value="TreeGrafter"/>
</dbReference>
<dbReference type="GO" id="GO:0003676">
    <property type="term" value="F:nucleic acid binding"/>
    <property type="evidence" value="ECO:0007669"/>
    <property type="project" value="InterPro"/>
</dbReference>
<feature type="domain" description="DNA/RNA non-specific endonuclease/pyrophosphatase/phosphodiesterase" evidence="5">
    <location>
        <begin position="155"/>
        <end position="396"/>
    </location>
</feature>
<keyword evidence="3" id="KW-0255">Endonuclease</keyword>
<gene>
    <name evidence="6" type="ORF">Zmor_015654</name>
</gene>
<keyword evidence="2" id="KW-0540">Nuclease</keyword>
<protein>
    <recommendedName>
        <fullName evidence="5">DNA/RNA non-specific endonuclease/pyrophosphatase/phosphodiesterase domain-containing protein</fullName>
    </recommendedName>
</protein>
<dbReference type="InterPro" id="IPR044929">
    <property type="entry name" value="DNA/RNA_non-sp_Endonuclease_sf"/>
</dbReference>
<organism evidence="6 7">
    <name type="scientific">Zophobas morio</name>
    <dbReference type="NCBI Taxonomy" id="2755281"/>
    <lineage>
        <taxon>Eukaryota</taxon>
        <taxon>Metazoa</taxon>
        <taxon>Ecdysozoa</taxon>
        <taxon>Arthropoda</taxon>
        <taxon>Hexapoda</taxon>
        <taxon>Insecta</taxon>
        <taxon>Pterygota</taxon>
        <taxon>Neoptera</taxon>
        <taxon>Endopterygota</taxon>
        <taxon>Coleoptera</taxon>
        <taxon>Polyphaga</taxon>
        <taxon>Cucujiformia</taxon>
        <taxon>Tenebrionidae</taxon>
        <taxon>Zophobas</taxon>
    </lineage>
</organism>
<sequence length="427" mass="48416">MAKKISFTVITGIVFVFLTSLTSKSASQSHGIPDIPSCYVDVTESLSFLIVDENYQFPNVHQNSVIHVFHNAALYWACPEGQFNSPGYNVNGQVANCRGGGFLNGQFQVITHKNLTCTLSDTTRPALTEIYDNPNIRCEGHSRPVEVGYTINREFARVLVICFQMDKGIPLYTKYTITKWARLIPNYRPPPSKYFFSGDLISGDVSHVYSDVKASFENLGFSRHINETYFVQEGRLASSDELLYPFQRDATYNLANVAPQWNTFDESNWWALEQAVVDLVTNGDVGNNATVLTGTLKVSTLNDWKGVPVELYLQDDRFPVPRWFWKLVFFPDLKFGAIFFGYNNIYDKKIKVDAEFLREICHVDILETIRGSWSLDSINNSDQVMGYIYACGLKPEQIIDPLIREIVNNALNEFGTRNVDVFDNSAK</sequence>
<evidence type="ECO:0000256" key="2">
    <source>
        <dbReference type="ARBA" id="ARBA00022722"/>
    </source>
</evidence>
<keyword evidence="7" id="KW-1185">Reference proteome</keyword>
<dbReference type="InterPro" id="IPR040255">
    <property type="entry name" value="Non-specific_endonuclease"/>
</dbReference>
<evidence type="ECO:0000313" key="7">
    <source>
        <dbReference type="Proteomes" id="UP001168821"/>
    </source>
</evidence>
<evidence type="ECO:0000256" key="1">
    <source>
        <dbReference type="ARBA" id="ARBA00010052"/>
    </source>
</evidence>
<dbReference type="AlphaFoldDB" id="A0AA38MGR3"/>
<dbReference type="PANTHER" id="PTHR13966:SF17">
    <property type="entry name" value="ENDONUCLEASE-RELATED"/>
    <property type="match status" value="1"/>
</dbReference>
<evidence type="ECO:0000256" key="3">
    <source>
        <dbReference type="ARBA" id="ARBA00022759"/>
    </source>
</evidence>
<comment type="caution">
    <text evidence="6">The sequence shown here is derived from an EMBL/GenBank/DDBJ whole genome shotgun (WGS) entry which is preliminary data.</text>
</comment>
<name>A0AA38MGR3_9CUCU</name>
<dbReference type="GO" id="GO:0000014">
    <property type="term" value="F:single-stranded DNA endodeoxyribonuclease activity"/>
    <property type="evidence" value="ECO:0007669"/>
    <property type="project" value="TreeGrafter"/>
</dbReference>
<proteinExistence type="inferred from homology"/>
<dbReference type="Pfam" id="PF01223">
    <property type="entry name" value="Endonuclease_NS"/>
    <property type="match status" value="1"/>
</dbReference>
<feature type="chain" id="PRO_5041381968" description="DNA/RNA non-specific endonuclease/pyrophosphatase/phosphodiesterase domain-containing protein" evidence="4">
    <location>
        <begin position="27"/>
        <end position="427"/>
    </location>
</feature>
<dbReference type="SUPFAM" id="SSF54060">
    <property type="entry name" value="His-Me finger endonucleases"/>
    <property type="match status" value="1"/>
</dbReference>
<dbReference type="Gene3D" id="3.40.570.10">
    <property type="entry name" value="Extracellular Endonuclease, subunit A"/>
    <property type="match status" value="1"/>
</dbReference>
<accession>A0AA38MGR3</accession>
<dbReference type="GO" id="GO:0005743">
    <property type="term" value="C:mitochondrial inner membrane"/>
    <property type="evidence" value="ECO:0007669"/>
    <property type="project" value="TreeGrafter"/>
</dbReference>
<dbReference type="GO" id="GO:0046872">
    <property type="term" value="F:metal ion binding"/>
    <property type="evidence" value="ECO:0007669"/>
    <property type="project" value="InterPro"/>
</dbReference>
<feature type="signal peptide" evidence="4">
    <location>
        <begin position="1"/>
        <end position="26"/>
    </location>
</feature>
<dbReference type="PANTHER" id="PTHR13966">
    <property type="entry name" value="ENDONUCLEASE RELATED"/>
    <property type="match status" value="1"/>
</dbReference>